<dbReference type="OrthoDB" id="9776669at2"/>
<dbReference type="KEGG" id="fwa:DCMF_02005"/>
<sequence length="361" mass="38752">MNLFRLKSITKVLCLLLISGLFMVVMVGCQGSTTSSEGGSTEGDQASTAPSEGDKTDAISIGTGSIGSVFYVLCVGMADLITKEANISANAEPMAGSDATVRAVADRVVEFGMVNASSGVSAYLGENQFKEEGRKPLRLVAVGHQSLRQLVVRKDRNINTPEDLVSKNIAGRRRALQDVELVFNAILEAYGIPKEQVNNVELGDTEETEAVAIGTVDGAIAAAGIRASDLIELSEGTDVKFISIPEDKLSLILDKLGPAFIKGTIPANSYRGQTEDVSVPAIPVLLLVNPDVPEETVYQVAKTIFGNPDKITALHAEGDKWTLENTLKNFPIPFHSGAIKYFKEINAWNDELENRQNQLSQ</sequence>
<evidence type="ECO:0008006" key="4">
    <source>
        <dbReference type="Google" id="ProtNLM"/>
    </source>
</evidence>
<reference evidence="2 3" key="1">
    <citation type="submission" date="2016-10" db="EMBL/GenBank/DDBJ databases">
        <title>Complete Genome Sequence of Peptococcaceae strain DCMF.</title>
        <authorList>
            <person name="Edwards R.J."/>
            <person name="Holland S.I."/>
            <person name="Deshpande N.P."/>
            <person name="Wong Y.K."/>
            <person name="Ertan H."/>
            <person name="Manefield M."/>
            <person name="Russell T.L."/>
            <person name="Lee M.J."/>
        </authorList>
    </citation>
    <scope>NUCLEOTIDE SEQUENCE [LARGE SCALE GENOMIC DNA]</scope>
    <source>
        <strain evidence="2 3">DCMF</strain>
    </source>
</reference>
<protein>
    <recommendedName>
        <fullName evidence="4">TAXI family TRAP transporter solute-binding subunit</fullName>
    </recommendedName>
</protein>
<dbReference type="AlphaFoldDB" id="A0A3G1KMP1"/>
<dbReference type="SUPFAM" id="SSF53850">
    <property type="entry name" value="Periplasmic binding protein-like II"/>
    <property type="match status" value="1"/>
</dbReference>
<dbReference type="Proteomes" id="UP000323521">
    <property type="component" value="Chromosome"/>
</dbReference>
<evidence type="ECO:0000313" key="3">
    <source>
        <dbReference type="Proteomes" id="UP000323521"/>
    </source>
</evidence>
<organism evidence="2 3">
    <name type="scientific">Formimonas warabiya</name>
    <dbReference type="NCBI Taxonomy" id="1761012"/>
    <lineage>
        <taxon>Bacteria</taxon>
        <taxon>Bacillati</taxon>
        <taxon>Bacillota</taxon>
        <taxon>Clostridia</taxon>
        <taxon>Eubacteriales</taxon>
        <taxon>Peptococcaceae</taxon>
        <taxon>Candidatus Formimonas</taxon>
    </lineage>
</organism>
<dbReference type="PANTHER" id="PTHR42941:SF1">
    <property type="entry name" value="SLL1037 PROTEIN"/>
    <property type="match status" value="1"/>
</dbReference>
<dbReference type="RefSeq" id="WP_148132892.1">
    <property type="nucleotide sequence ID" value="NZ_CP017634.1"/>
</dbReference>
<feature type="region of interest" description="Disordered" evidence="1">
    <location>
        <begin position="33"/>
        <end position="56"/>
    </location>
</feature>
<dbReference type="EMBL" id="CP017634">
    <property type="protein sequence ID" value="ATW23731.1"/>
    <property type="molecule type" value="Genomic_DNA"/>
</dbReference>
<dbReference type="PANTHER" id="PTHR42941">
    <property type="entry name" value="SLL1037 PROTEIN"/>
    <property type="match status" value="1"/>
</dbReference>
<name>A0A3G1KMP1_FORW1</name>
<dbReference type="Pfam" id="PF16868">
    <property type="entry name" value="NMT1_3"/>
    <property type="match status" value="1"/>
</dbReference>
<evidence type="ECO:0000256" key="1">
    <source>
        <dbReference type="SAM" id="MobiDB-lite"/>
    </source>
</evidence>
<dbReference type="Gene3D" id="3.40.190.10">
    <property type="entry name" value="Periplasmic binding protein-like II"/>
    <property type="match status" value="2"/>
</dbReference>
<accession>A0A3G1KMP1</accession>
<feature type="compositionally biased region" description="Low complexity" evidence="1">
    <location>
        <begin position="33"/>
        <end position="43"/>
    </location>
</feature>
<gene>
    <name evidence="2" type="ORF">DCMF_02005</name>
</gene>
<proteinExistence type="predicted"/>
<evidence type="ECO:0000313" key="2">
    <source>
        <dbReference type="EMBL" id="ATW23731.1"/>
    </source>
</evidence>
<dbReference type="InterPro" id="IPR011852">
    <property type="entry name" value="TRAP_TAXI"/>
</dbReference>
<dbReference type="PROSITE" id="PS51257">
    <property type="entry name" value="PROKAR_LIPOPROTEIN"/>
    <property type="match status" value="1"/>
</dbReference>
<dbReference type="NCBIfam" id="TIGR02122">
    <property type="entry name" value="TRAP_TAXI"/>
    <property type="match status" value="1"/>
</dbReference>
<keyword evidence="3" id="KW-1185">Reference proteome</keyword>